<sequence length="56" mass="5749">AILVDVPLVPLCADDCKGICPRCGKNLNEGACACVAENEAVGKNNPFAALKGISFD</sequence>
<dbReference type="InterPro" id="IPR003772">
    <property type="entry name" value="YceD"/>
</dbReference>
<dbReference type="EMBL" id="JAGZSV010000107">
    <property type="protein sequence ID" value="MBS6941064.1"/>
    <property type="molecule type" value="Genomic_DNA"/>
</dbReference>
<comment type="caution">
    <text evidence="1">The sequence shown here is derived from an EMBL/GenBank/DDBJ whole genome shotgun (WGS) entry which is preliminary data.</text>
</comment>
<name>A0A943UXT8_9ACTN</name>
<gene>
    <name evidence="1" type="ORF">KH142_06245</name>
</gene>
<dbReference type="Proteomes" id="UP000727506">
    <property type="component" value="Unassembled WGS sequence"/>
</dbReference>
<dbReference type="AlphaFoldDB" id="A0A943UXT8"/>
<reference evidence="1" key="1">
    <citation type="submission" date="2021-02" db="EMBL/GenBank/DDBJ databases">
        <title>Infant gut strain persistence is associated with maternal origin, phylogeny, and functional potential including surface adhesion and iron acquisition.</title>
        <authorList>
            <person name="Lou Y.C."/>
        </authorList>
    </citation>
    <scope>NUCLEOTIDE SEQUENCE</scope>
    <source>
        <strain evidence="1">L2_039_000G1_dasL2_039_000G1_concoct_11</strain>
    </source>
</reference>
<feature type="non-terminal residue" evidence="1">
    <location>
        <position position="1"/>
    </location>
</feature>
<evidence type="ECO:0000313" key="1">
    <source>
        <dbReference type="EMBL" id="MBS6941064.1"/>
    </source>
</evidence>
<accession>A0A943UXT8</accession>
<protein>
    <submittedName>
        <fullName evidence="1">DUF177 domain-containing protein</fullName>
    </submittedName>
</protein>
<organism evidence="1 2">
    <name type="scientific">Slackia piriformis</name>
    <dbReference type="NCBI Taxonomy" id="626934"/>
    <lineage>
        <taxon>Bacteria</taxon>
        <taxon>Bacillati</taxon>
        <taxon>Actinomycetota</taxon>
        <taxon>Coriobacteriia</taxon>
        <taxon>Eggerthellales</taxon>
        <taxon>Eggerthellaceae</taxon>
        <taxon>Slackia</taxon>
    </lineage>
</organism>
<evidence type="ECO:0000313" key="2">
    <source>
        <dbReference type="Proteomes" id="UP000727506"/>
    </source>
</evidence>
<proteinExistence type="predicted"/>
<dbReference type="Pfam" id="PF02620">
    <property type="entry name" value="YceD"/>
    <property type="match status" value="1"/>
</dbReference>